<dbReference type="InterPro" id="IPR006641">
    <property type="entry name" value="YqgF/RNaseH-like_dom"/>
</dbReference>
<dbReference type="InterPro" id="IPR012337">
    <property type="entry name" value="RNaseH-like_sf"/>
</dbReference>
<dbReference type="PANTHER" id="PTHR33317">
    <property type="entry name" value="POLYNUCLEOTIDYL TRANSFERASE, RIBONUCLEASE H-LIKE SUPERFAMILY PROTEIN"/>
    <property type="match status" value="1"/>
</dbReference>
<dbReference type="InterPro" id="IPR005227">
    <property type="entry name" value="YqgF"/>
</dbReference>
<dbReference type="AlphaFoldDB" id="A0A6J6D571"/>
<evidence type="ECO:0000256" key="1">
    <source>
        <dbReference type="ARBA" id="ARBA00022490"/>
    </source>
</evidence>
<proteinExistence type="inferred from homology"/>
<evidence type="ECO:0000313" key="6">
    <source>
        <dbReference type="EMBL" id="CAB4559100.1"/>
    </source>
</evidence>
<keyword evidence="3" id="KW-0540">Nuclease</keyword>
<accession>A0A6J6D571</accession>
<evidence type="ECO:0000313" key="7">
    <source>
        <dbReference type="EMBL" id="CAB4641645.1"/>
    </source>
</evidence>
<name>A0A6J6D571_9ZZZZ</name>
<keyword evidence="1" id="KW-0963">Cytoplasm</keyword>
<dbReference type="PANTHER" id="PTHR33317:SF4">
    <property type="entry name" value="POLYNUCLEOTIDYL TRANSFERASE, RIBONUCLEASE H-LIKE SUPERFAMILY PROTEIN"/>
    <property type="match status" value="1"/>
</dbReference>
<dbReference type="CDD" id="cd16964">
    <property type="entry name" value="YqgF"/>
    <property type="match status" value="1"/>
</dbReference>
<dbReference type="Gene3D" id="3.30.420.140">
    <property type="entry name" value="YqgF/RNase H-like domain"/>
    <property type="match status" value="1"/>
</dbReference>
<protein>
    <submittedName>
        <fullName evidence="6">Unannotated protein</fullName>
    </submittedName>
</protein>
<dbReference type="NCBIfam" id="TIGR00250">
    <property type="entry name" value="RNAse_H_YqgF"/>
    <property type="match status" value="1"/>
</dbReference>
<organism evidence="6">
    <name type="scientific">freshwater metagenome</name>
    <dbReference type="NCBI Taxonomy" id="449393"/>
    <lineage>
        <taxon>unclassified sequences</taxon>
        <taxon>metagenomes</taxon>
        <taxon>ecological metagenomes</taxon>
    </lineage>
</organism>
<dbReference type="GO" id="GO:0005829">
    <property type="term" value="C:cytosol"/>
    <property type="evidence" value="ECO:0007669"/>
    <property type="project" value="TreeGrafter"/>
</dbReference>
<sequence>MRPGRRLAVDVGTVRIGVAACDSECIIASGLDTVARESDISSSIDSLLTLINEVNPIEIYVGLPANLSGSHSKSTLDAISFAKALQGKTTVPLRFIDERLTSVTANANLRASGKNSKNSRHVVDQVAATVILEQALSMERSLGYAPGKSIEEIDG</sequence>
<evidence type="ECO:0000256" key="2">
    <source>
        <dbReference type="ARBA" id="ARBA00022517"/>
    </source>
</evidence>
<dbReference type="SMART" id="SM00732">
    <property type="entry name" value="YqgFc"/>
    <property type="match status" value="1"/>
</dbReference>
<keyword evidence="2" id="KW-0690">Ribosome biogenesis</keyword>
<dbReference type="EMBL" id="CAEZSZ010000099">
    <property type="protein sequence ID" value="CAB4559100.1"/>
    <property type="molecule type" value="Genomic_DNA"/>
</dbReference>
<evidence type="ECO:0000256" key="3">
    <source>
        <dbReference type="ARBA" id="ARBA00022722"/>
    </source>
</evidence>
<dbReference type="Pfam" id="PF03652">
    <property type="entry name" value="RuvX"/>
    <property type="match status" value="1"/>
</dbReference>
<dbReference type="GO" id="GO:0004518">
    <property type="term" value="F:nuclease activity"/>
    <property type="evidence" value="ECO:0007669"/>
    <property type="project" value="UniProtKB-KW"/>
</dbReference>
<gene>
    <name evidence="6" type="ORF">UFOPK1561_00794</name>
    <name evidence="7" type="ORF">UFOPK2165_00375</name>
</gene>
<dbReference type="EMBL" id="CAEZWA010000047">
    <property type="protein sequence ID" value="CAB4641645.1"/>
    <property type="molecule type" value="Genomic_DNA"/>
</dbReference>
<keyword evidence="4" id="KW-0378">Hydrolase</keyword>
<dbReference type="SUPFAM" id="SSF53098">
    <property type="entry name" value="Ribonuclease H-like"/>
    <property type="match status" value="1"/>
</dbReference>
<dbReference type="GO" id="GO:0016787">
    <property type="term" value="F:hydrolase activity"/>
    <property type="evidence" value="ECO:0007669"/>
    <property type="project" value="UniProtKB-KW"/>
</dbReference>
<dbReference type="InterPro" id="IPR037027">
    <property type="entry name" value="YqgF/RNaseH-like_dom_sf"/>
</dbReference>
<feature type="domain" description="YqgF/RNase H-like" evidence="5">
    <location>
        <begin position="4"/>
        <end position="105"/>
    </location>
</feature>
<evidence type="ECO:0000259" key="5">
    <source>
        <dbReference type="SMART" id="SM00732"/>
    </source>
</evidence>
<evidence type="ECO:0000256" key="4">
    <source>
        <dbReference type="ARBA" id="ARBA00022801"/>
    </source>
</evidence>
<dbReference type="HAMAP" id="MF_00651">
    <property type="entry name" value="Nuclease_YqgF"/>
    <property type="match status" value="1"/>
</dbReference>
<reference evidence="6" key="1">
    <citation type="submission" date="2020-05" db="EMBL/GenBank/DDBJ databases">
        <authorList>
            <person name="Chiriac C."/>
            <person name="Salcher M."/>
            <person name="Ghai R."/>
            <person name="Kavagutti S V."/>
        </authorList>
    </citation>
    <scope>NUCLEOTIDE SEQUENCE</scope>
</reference>
<dbReference type="GO" id="GO:0000967">
    <property type="term" value="P:rRNA 5'-end processing"/>
    <property type="evidence" value="ECO:0007669"/>
    <property type="project" value="TreeGrafter"/>
</dbReference>